<comment type="similarity">
    <text evidence="2">Belongs to the RETICULATA family.</text>
</comment>
<evidence type="ECO:0000256" key="7">
    <source>
        <dbReference type="ARBA" id="ARBA00022989"/>
    </source>
</evidence>
<protein>
    <submittedName>
        <fullName evidence="10">Uncharacterized protein</fullName>
    </submittedName>
</protein>
<gene>
    <name evidence="10" type="ORF">RHGRI_029084</name>
</gene>
<dbReference type="GO" id="GO:0009706">
    <property type="term" value="C:chloroplast inner membrane"/>
    <property type="evidence" value="ECO:0007669"/>
    <property type="project" value="TreeGrafter"/>
</dbReference>
<dbReference type="Proteomes" id="UP000823749">
    <property type="component" value="Chromosome 10"/>
</dbReference>
<evidence type="ECO:0000256" key="2">
    <source>
        <dbReference type="ARBA" id="ARBA00010793"/>
    </source>
</evidence>
<accession>A0AAV6II89</accession>
<evidence type="ECO:0000256" key="8">
    <source>
        <dbReference type="ARBA" id="ARBA00023136"/>
    </source>
</evidence>
<keyword evidence="8 9" id="KW-0472">Membrane</keyword>
<evidence type="ECO:0000256" key="3">
    <source>
        <dbReference type="ARBA" id="ARBA00022528"/>
    </source>
</evidence>
<keyword evidence="11" id="KW-1185">Reference proteome</keyword>
<evidence type="ECO:0000313" key="11">
    <source>
        <dbReference type="Proteomes" id="UP000823749"/>
    </source>
</evidence>
<keyword evidence="4" id="KW-0934">Plastid</keyword>
<dbReference type="PANTHER" id="PTHR31038:SF10">
    <property type="entry name" value="OS04G0524400 PROTEIN"/>
    <property type="match status" value="1"/>
</dbReference>
<dbReference type="Pfam" id="PF11891">
    <property type="entry name" value="RETICULATA-like"/>
    <property type="match status" value="1"/>
</dbReference>
<organism evidence="10 11">
    <name type="scientific">Rhododendron griersonianum</name>
    <dbReference type="NCBI Taxonomy" id="479676"/>
    <lineage>
        <taxon>Eukaryota</taxon>
        <taxon>Viridiplantae</taxon>
        <taxon>Streptophyta</taxon>
        <taxon>Embryophyta</taxon>
        <taxon>Tracheophyta</taxon>
        <taxon>Spermatophyta</taxon>
        <taxon>Magnoliopsida</taxon>
        <taxon>eudicotyledons</taxon>
        <taxon>Gunneridae</taxon>
        <taxon>Pentapetalae</taxon>
        <taxon>asterids</taxon>
        <taxon>Ericales</taxon>
        <taxon>Ericaceae</taxon>
        <taxon>Ericoideae</taxon>
        <taxon>Rhodoreae</taxon>
        <taxon>Rhododendron</taxon>
    </lineage>
</organism>
<keyword evidence="6" id="KW-0809">Transit peptide</keyword>
<proteinExistence type="inferred from homology"/>
<evidence type="ECO:0000256" key="6">
    <source>
        <dbReference type="ARBA" id="ARBA00022946"/>
    </source>
</evidence>
<dbReference type="EMBL" id="JACTNZ010000010">
    <property type="protein sequence ID" value="KAG5528291.1"/>
    <property type="molecule type" value="Genomic_DNA"/>
</dbReference>
<comment type="caution">
    <text evidence="10">The sequence shown here is derived from an EMBL/GenBank/DDBJ whole genome shotgun (WGS) entry which is preliminary data.</text>
</comment>
<keyword evidence="3" id="KW-0150">Chloroplast</keyword>
<keyword evidence="7 9" id="KW-1133">Transmembrane helix</keyword>
<feature type="transmembrane region" description="Helical" evidence="9">
    <location>
        <begin position="32"/>
        <end position="50"/>
    </location>
</feature>
<evidence type="ECO:0000313" key="10">
    <source>
        <dbReference type="EMBL" id="KAG5528291.1"/>
    </source>
</evidence>
<dbReference type="InterPro" id="IPR021825">
    <property type="entry name" value="RETICULATA-related"/>
</dbReference>
<dbReference type="GO" id="GO:0099402">
    <property type="term" value="P:plant organ development"/>
    <property type="evidence" value="ECO:0007669"/>
    <property type="project" value="TreeGrafter"/>
</dbReference>
<evidence type="ECO:0000256" key="9">
    <source>
        <dbReference type="SAM" id="Phobius"/>
    </source>
</evidence>
<evidence type="ECO:0000256" key="5">
    <source>
        <dbReference type="ARBA" id="ARBA00022692"/>
    </source>
</evidence>
<name>A0AAV6II89_9ERIC</name>
<feature type="transmembrane region" description="Helical" evidence="9">
    <location>
        <begin position="56"/>
        <end position="79"/>
    </location>
</feature>
<evidence type="ECO:0000256" key="1">
    <source>
        <dbReference type="ARBA" id="ARBA00004508"/>
    </source>
</evidence>
<evidence type="ECO:0000256" key="4">
    <source>
        <dbReference type="ARBA" id="ARBA00022640"/>
    </source>
</evidence>
<reference evidence="10" key="1">
    <citation type="submission" date="2020-08" db="EMBL/GenBank/DDBJ databases">
        <title>Plant Genome Project.</title>
        <authorList>
            <person name="Zhang R.-G."/>
        </authorList>
    </citation>
    <scope>NUCLEOTIDE SEQUENCE</scope>
    <source>
        <strain evidence="10">WSP0</strain>
        <tissue evidence="10">Leaf</tissue>
    </source>
</reference>
<dbReference type="AlphaFoldDB" id="A0AAV6II89"/>
<dbReference type="PANTHER" id="PTHR31038">
    <property type="entry name" value="EXPRESSED PROTEIN-RELATED"/>
    <property type="match status" value="1"/>
</dbReference>
<sequence length="134" mass="14932">MLAPYARIGQPSLPKGVFGRMQHAYAALPSRFWWRLVVFACIFSFLQHIVDCWWYFQGVMYGAVGLACGIIGQGIANLIMTANSKEWIEASFGLGYACTIVKNFIHESGYLQQLEKVKMGCGIAAKITTTTKKK</sequence>
<keyword evidence="5 9" id="KW-0812">Transmembrane</keyword>
<comment type="subcellular location">
    <subcellularLocation>
        <location evidence="1">Plastid</location>
        <location evidence="1">Chloroplast membrane</location>
        <topology evidence="1">Multi-pass membrane protein</topology>
    </subcellularLocation>
</comment>